<dbReference type="EMBL" id="JAICBX010000001">
    <property type="protein sequence ID" value="MBW8636975.1"/>
    <property type="molecule type" value="Genomic_DNA"/>
</dbReference>
<evidence type="ECO:0000313" key="2">
    <source>
        <dbReference type="Proteomes" id="UP001196509"/>
    </source>
</evidence>
<gene>
    <name evidence="1" type="ORF">K1W69_07225</name>
</gene>
<name>A0AAE2ZLP5_9HYPH</name>
<organism evidence="1 2">
    <name type="scientific">Flavimaribacter sediminis</name>
    <dbReference type="NCBI Taxonomy" id="2865987"/>
    <lineage>
        <taxon>Bacteria</taxon>
        <taxon>Pseudomonadati</taxon>
        <taxon>Pseudomonadota</taxon>
        <taxon>Alphaproteobacteria</taxon>
        <taxon>Hyphomicrobiales</taxon>
        <taxon>Rhizobiaceae</taxon>
        <taxon>Flavimaribacter</taxon>
    </lineage>
</organism>
<comment type="caution">
    <text evidence="1">The sequence shown here is derived from an EMBL/GenBank/DDBJ whole genome shotgun (WGS) entry which is preliminary data.</text>
</comment>
<sequence>MARPSERQIAKAMGLSQPRVNQLSAMLPLERRTGESMTAMDAVLMLSVSELMKAANISGPLAASIIAQLQPEFVHLFTANRNRCWILIEKEESTGWCFTAVRSRKQLQDVRSSQPGAIVVELHALVFNALKIAMTLAGGGHA</sequence>
<dbReference type="AlphaFoldDB" id="A0AAE2ZLP5"/>
<proteinExistence type="predicted"/>
<accession>A0AAE2ZLP5</accession>
<reference evidence="1" key="1">
    <citation type="submission" date="2021-08" db="EMBL/GenBank/DDBJ databases">
        <title>Hoeflea bacterium WL0058 sp. nov., isolated from the sediment.</title>
        <authorList>
            <person name="Wang L."/>
            <person name="Zhang D."/>
        </authorList>
    </citation>
    <scope>NUCLEOTIDE SEQUENCE</scope>
    <source>
        <strain evidence="1">WL0058</strain>
    </source>
</reference>
<keyword evidence="2" id="KW-1185">Reference proteome</keyword>
<protein>
    <submittedName>
        <fullName evidence="1">Uncharacterized protein</fullName>
    </submittedName>
</protein>
<dbReference type="Proteomes" id="UP001196509">
    <property type="component" value="Unassembled WGS sequence"/>
</dbReference>
<evidence type="ECO:0000313" key="1">
    <source>
        <dbReference type="EMBL" id="MBW8636975.1"/>
    </source>
</evidence>
<dbReference type="RefSeq" id="WP_220227614.1">
    <property type="nucleotide sequence ID" value="NZ_JAICBX010000001.1"/>
</dbReference>